<accession>A0ACC3BLJ9</accession>
<keyword evidence="2" id="KW-1185">Reference proteome</keyword>
<dbReference type="Proteomes" id="UP000798662">
    <property type="component" value="Chromosome 1"/>
</dbReference>
<comment type="caution">
    <text evidence="1">The sequence shown here is derived from an EMBL/GenBank/DDBJ whole genome shotgun (WGS) entry which is preliminary data.</text>
</comment>
<organism evidence="1 2">
    <name type="scientific">Pyropia yezoensis</name>
    <name type="common">Susabi-nori</name>
    <name type="synonym">Porphyra yezoensis</name>
    <dbReference type="NCBI Taxonomy" id="2788"/>
    <lineage>
        <taxon>Eukaryota</taxon>
        <taxon>Rhodophyta</taxon>
        <taxon>Bangiophyceae</taxon>
        <taxon>Bangiales</taxon>
        <taxon>Bangiaceae</taxon>
        <taxon>Pyropia</taxon>
    </lineage>
</organism>
<name>A0ACC3BLJ9_PYRYE</name>
<evidence type="ECO:0000313" key="2">
    <source>
        <dbReference type="Proteomes" id="UP000798662"/>
    </source>
</evidence>
<protein>
    <submittedName>
        <fullName evidence="1">Uncharacterized protein</fullName>
    </submittedName>
</protein>
<evidence type="ECO:0000313" key="1">
    <source>
        <dbReference type="EMBL" id="KAK1858844.1"/>
    </source>
</evidence>
<gene>
    <name evidence="1" type="ORF">I4F81_001444</name>
</gene>
<dbReference type="EMBL" id="CM020618">
    <property type="protein sequence ID" value="KAK1858844.1"/>
    <property type="molecule type" value="Genomic_DNA"/>
</dbReference>
<reference evidence="1" key="1">
    <citation type="submission" date="2019-11" db="EMBL/GenBank/DDBJ databases">
        <title>Nori genome reveals adaptations in red seaweeds to the harsh intertidal environment.</title>
        <authorList>
            <person name="Wang D."/>
            <person name="Mao Y."/>
        </authorList>
    </citation>
    <scope>NUCLEOTIDE SEQUENCE</scope>
    <source>
        <tissue evidence="1">Gametophyte</tissue>
    </source>
</reference>
<sequence length="269" mass="28561">MGGATAAGGGAADGLDLSGEDQDGSTLARWLRRRAGEDPSPAGGAAAGDTPAFARPSARRPSTTVAKPVEFPPVTLTPYPSDWATDVVSFLHNALRREMMDLYALLDAMQRKQAVLTLDHITTFYVWWAPFHRFFLAALAAEEAEVFPPLAERAPITHQRVRESSRTLATERLRRGLAAVAAYASAFTPTRPAGETLSGLLAAVDELSWVHGYWAAMEAAVPPLLVAQFRKRDKVAWERRIAAHRGGPGLLGVGAGGRSGALAGGAGLL</sequence>
<proteinExistence type="predicted"/>